<evidence type="ECO:0000313" key="4">
    <source>
        <dbReference type="RefSeq" id="XP_033574300.1"/>
    </source>
</evidence>
<gene>
    <name evidence="2 4" type="ORF">BDZ99DRAFT_536768</name>
</gene>
<dbReference type="EMBL" id="MU003705">
    <property type="protein sequence ID" value="KAF2807336.1"/>
    <property type="molecule type" value="Genomic_DNA"/>
</dbReference>
<dbReference type="Proteomes" id="UP000504636">
    <property type="component" value="Unplaced"/>
</dbReference>
<name>A0A6A6YET0_9PEZI</name>
<dbReference type="AlphaFoldDB" id="A0A6A6YET0"/>
<dbReference type="Pfam" id="PF06985">
    <property type="entry name" value="HET"/>
    <property type="match status" value="1"/>
</dbReference>
<evidence type="ECO:0000313" key="2">
    <source>
        <dbReference type="EMBL" id="KAF2807336.1"/>
    </source>
</evidence>
<reference evidence="4" key="2">
    <citation type="submission" date="2020-04" db="EMBL/GenBank/DDBJ databases">
        <authorList>
            <consortium name="NCBI Genome Project"/>
        </authorList>
    </citation>
    <scope>NUCLEOTIDE SEQUENCE</scope>
    <source>
        <strain evidence="4">CBS 304.34</strain>
    </source>
</reference>
<accession>A0A6A6YET0</accession>
<protein>
    <submittedName>
        <fullName evidence="2 4">HET-domain-containing protein</fullName>
    </submittedName>
</protein>
<sequence>MKLIVIDCKSRTLVDMDNSLQPYLSLSYIWGQSSLRSVSNTATLPEPCEKTIEDSMVNVIALGFRYMWVDRYCIPQDNINEKHSQIQRMGDIVCKFNINHHCRCGP</sequence>
<dbReference type="InterPro" id="IPR010730">
    <property type="entry name" value="HET"/>
</dbReference>
<evidence type="ECO:0000259" key="1">
    <source>
        <dbReference type="Pfam" id="PF06985"/>
    </source>
</evidence>
<organism evidence="2">
    <name type="scientific">Mytilinidion resinicola</name>
    <dbReference type="NCBI Taxonomy" id="574789"/>
    <lineage>
        <taxon>Eukaryota</taxon>
        <taxon>Fungi</taxon>
        <taxon>Dikarya</taxon>
        <taxon>Ascomycota</taxon>
        <taxon>Pezizomycotina</taxon>
        <taxon>Dothideomycetes</taxon>
        <taxon>Pleosporomycetidae</taxon>
        <taxon>Mytilinidiales</taxon>
        <taxon>Mytilinidiaceae</taxon>
        <taxon>Mytilinidion</taxon>
    </lineage>
</organism>
<dbReference type="PANTHER" id="PTHR33112">
    <property type="entry name" value="DOMAIN PROTEIN, PUTATIVE-RELATED"/>
    <property type="match status" value="1"/>
</dbReference>
<proteinExistence type="predicted"/>
<dbReference type="RefSeq" id="XP_033574300.1">
    <property type="nucleotide sequence ID" value="XM_033726592.1"/>
</dbReference>
<feature type="domain" description="Heterokaryon incompatibility" evidence="1">
    <location>
        <begin position="23"/>
        <end position="92"/>
    </location>
</feature>
<dbReference type="GeneID" id="54467485"/>
<dbReference type="PANTHER" id="PTHR33112:SF1">
    <property type="entry name" value="HETEROKARYON INCOMPATIBILITY DOMAIN-CONTAINING PROTEIN"/>
    <property type="match status" value="1"/>
</dbReference>
<reference evidence="2 4" key="1">
    <citation type="journal article" date="2020" name="Stud. Mycol.">
        <title>101 Dothideomycetes genomes: a test case for predicting lifestyles and emergence of pathogens.</title>
        <authorList>
            <person name="Haridas S."/>
            <person name="Albert R."/>
            <person name="Binder M."/>
            <person name="Bloem J."/>
            <person name="Labutti K."/>
            <person name="Salamov A."/>
            <person name="Andreopoulos B."/>
            <person name="Baker S."/>
            <person name="Barry K."/>
            <person name="Bills G."/>
            <person name="Bluhm B."/>
            <person name="Cannon C."/>
            <person name="Castanera R."/>
            <person name="Culley D."/>
            <person name="Daum C."/>
            <person name="Ezra D."/>
            <person name="Gonzalez J."/>
            <person name="Henrissat B."/>
            <person name="Kuo A."/>
            <person name="Liang C."/>
            <person name="Lipzen A."/>
            <person name="Lutzoni F."/>
            <person name="Magnuson J."/>
            <person name="Mondo S."/>
            <person name="Nolan M."/>
            <person name="Ohm R."/>
            <person name="Pangilinan J."/>
            <person name="Park H.-J."/>
            <person name="Ramirez L."/>
            <person name="Alfaro M."/>
            <person name="Sun H."/>
            <person name="Tritt A."/>
            <person name="Yoshinaga Y."/>
            <person name="Zwiers L.-H."/>
            <person name="Turgeon B."/>
            <person name="Goodwin S."/>
            <person name="Spatafora J."/>
            <person name="Crous P."/>
            <person name="Grigoriev I."/>
        </authorList>
    </citation>
    <scope>NUCLEOTIDE SEQUENCE</scope>
    <source>
        <strain evidence="2 4">CBS 304.34</strain>
    </source>
</reference>
<reference evidence="4" key="3">
    <citation type="submission" date="2025-04" db="UniProtKB">
        <authorList>
            <consortium name="RefSeq"/>
        </authorList>
    </citation>
    <scope>IDENTIFICATION</scope>
    <source>
        <strain evidence="4">CBS 304.34</strain>
    </source>
</reference>
<dbReference type="OrthoDB" id="5428863at2759"/>
<keyword evidence="3" id="KW-1185">Reference proteome</keyword>
<evidence type="ECO:0000313" key="3">
    <source>
        <dbReference type="Proteomes" id="UP000504636"/>
    </source>
</evidence>